<dbReference type="PROSITE" id="PS51257">
    <property type="entry name" value="PROKAR_LIPOPROTEIN"/>
    <property type="match status" value="1"/>
</dbReference>
<evidence type="ECO:0000313" key="3">
    <source>
        <dbReference type="Proteomes" id="UP001589589"/>
    </source>
</evidence>
<dbReference type="RefSeq" id="WP_379690391.1">
    <property type="nucleotide sequence ID" value="NZ_JBHMEX010000020.1"/>
</dbReference>
<keyword evidence="1" id="KW-0732">Signal</keyword>
<feature type="non-terminal residue" evidence="2">
    <location>
        <position position="66"/>
    </location>
</feature>
<comment type="caution">
    <text evidence="2">The sequence shown here is derived from an EMBL/GenBank/DDBJ whole genome shotgun (WGS) entry which is preliminary data.</text>
</comment>
<evidence type="ECO:0000313" key="2">
    <source>
        <dbReference type="EMBL" id="MFB9063547.1"/>
    </source>
</evidence>
<protein>
    <submittedName>
        <fullName evidence="2">Uncharacterized protein</fullName>
    </submittedName>
</protein>
<accession>A0ABV5FJ26</accession>
<reference evidence="2 3" key="1">
    <citation type="submission" date="2024-09" db="EMBL/GenBank/DDBJ databases">
        <authorList>
            <person name="Sun Q."/>
            <person name="Mori K."/>
        </authorList>
    </citation>
    <scope>NUCLEOTIDE SEQUENCE [LARGE SCALE GENOMIC DNA]</scope>
    <source>
        <strain evidence="2 3">CECT 7908</strain>
    </source>
</reference>
<dbReference type="Proteomes" id="UP001589589">
    <property type="component" value="Unassembled WGS sequence"/>
</dbReference>
<sequence>MKKNISRFLNYSWSFLVLFIFICSCSTEETALNQTLDVQTWFKKYEAESPNFNLFQNLEYNWNQAK</sequence>
<evidence type="ECO:0000256" key="1">
    <source>
        <dbReference type="SAM" id="SignalP"/>
    </source>
</evidence>
<dbReference type="EMBL" id="JBHMEX010000020">
    <property type="protein sequence ID" value="MFB9063547.1"/>
    <property type="molecule type" value="Genomic_DNA"/>
</dbReference>
<feature type="signal peptide" evidence="1">
    <location>
        <begin position="1"/>
        <end position="31"/>
    </location>
</feature>
<keyword evidence="3" id="KW-1185">Reference proteome</keyword>
<name>A0ABV5FJ26_9FLAO</name>
<feature type="chain" id="PRO_5046044041" evidence="1">
    <location>
        <begin position="32"/>
        <end position="66"/>
    </location>
</feature>
<organism evidence="2 3">
    <name type="scientific">Flavobacterium branchiarum</name>
    <dbReference type="NCBI Taxonomy" id="1114870"/>
    <lineage>
        <taxon>Bacteria</taxon>
        <taxon>Pseudomonadati</taxon>
        <taxon>Bacteroidota</taxon>
        <taxon>Flavobacteriia</taxon>
        <taxon>Flavobacteriales</taxon>
        <taxon>Flavobacteriaceae</taxon>
        <taxon>Flavobacterium</taxon>
    </lineage>
</organism>
<gene>
    <name evidence="2" type="ORF">ACFFUQ_05890</name>
</gene>
<proteinExistence type="predicted"/>